<sequence>MYSGDPLSNSNVRLEYDHDLENGDYVFLLYEVVINNSETKEGHTATWGWYGIDPVNNYVYDAMTY</sequence>
<protein>
    <submittedName>
        <fullName evidence="1">Uncharacterized protein</fullName>
    </submittedName>
</protein>
<dbReference type="EMBL" id="JBHUHQ010000015">
    <property type="protein sequence ID" value="MFD2044570.1"/>
    <property type="molecule type" value="Genomic_DNA"/>
</dbReference>
<evidence type="ECO:0000313" key="2">
    <source>
        <dbReference type="Proteomes" id="UP001597383"/>
    </source>
</evidence>
<organism evidence="1 2">
    <name type="scientific">Ornithinibacillus salinisoli</name>
    <dbReference type="NCBI Taxonomy" id="1848459"/>
    <lineage>
        <taxon>Bacteria</taxon>
        <taxon>Bacillati</taxon>
        <taxon>Bacillota</taxon>
        <taxon>Bacilli</taxon>
        <taxon>Bacillales</taxon>
        <taxon>Bacillaceae</taxon>
        <taxon>Ornithinibacillus</taxon>
    </lineage>
</organism>
<dbReference type="Proteomes" id="UP001597383">
    <property type="component" value="Unassembled WGS sequence"/>
</dbReference>
<evidence type="ECO:0000313" key="1">
    <source>
        <dbReference type="EMBL" id="MFD2044570.1"/>
    </source>
</evidence>
<proteinExistence type="predicted"/>
<keyword evidence="2" id="KW-1185">Reference proteome</keyword>
<accession>A0ABW4W139</accession>
<name>A0ABW4W139_9BACI</name>
<reference evidence="2" key="1">
    <citation type="journal article" date="2019" name="Int. J. Syst. Evol. Microbiol.">
        <title>The Global Catalogue of Microorganisms (GCM) 10K type strain sequencing project: providing services to taxonomists for standard genome sequencing and annotation.</title>
        <authorList>
            <consortium name="The Broad Institute Genomics Platform"/>
            <consortium name="The Broad Institute Genome Sequencing Center for Infectious Disease"/>
            <person name="Wu L."/>
            <person name="Ma J."/>
        </authorList>
    </citation>
    <scope>NUCLEOTIDE SEQUENCE [LARGE SCALE GENOMIC DNA]</scope>
    <source>
        <strain evidence="2">R28</strain>
    </source>
</reference>
<comment type="caution">
    <text evidence="1">The sequence shown here is derived from an EMBL/GenBank/DDBJ whole genome shotgun (WGS) entry which is preliminary data.</text>
</comment>
<dbReference type="RefSeq" id="WP_377556201.1">
    <property type="nucleotide sequence ID" value="NZ_JBHUHQ010000015.1"/>
</dbReference>
<gene>
    <name evidence="1" type="ORF">ACFSJF_09855</name>
</gene>